<dbReference type="OrthoDB" id="9796891at2"/>
<evidence type="ECO:0000256" key="2">
    <source>
        <dbReference type="ARBA" id="ARBA00022829"/>
    </source>
</evidence>
<protein>
    <submittedName>
        <fullName evidence="5">Chromosome (Plasmid) partitioning protein ParB/stage 0 sporulation protein J</fullName>
    </submittedName>
</protein>
<reference evidence="5 6" key="2">
    <citation type="journal article" date="2016" name="Science">
        <title>A bacterium that degrades and assimilates poly(ethylene terephthalate).</title>
        <authorList>
            <person name="Yoshida S."/>
            <person name="Hiraga K."/>
            <person name="Takehana T."/>
            <person name="Taniguchi I."/>
            <person name="Yamaji H."/>
            <person name="Maeda Y."/>
            <person name="Toyohara K."/>
            <person name="Miyamoto K."/>
            <person name="Kimura Y."/>
            <person name="Oda K."/>
        </authorList>
    </citation>
    <scope>NUCLEOTIDE SEQUENCE [LARGE SCALE GENOMIC DNA]</scope>
    <source>
        <strain evidence="6">NBRC 110686 / TISTR 2288 / 201-F6</strain>
    </source>
</reference>
<comment type="similarity">
    <text evidence="1">Belongs to the ParB family.</text>
</comment>
<dbReference type="SUPFAM" id="SSF109709">
    <property type="entry name" value="KorB DNA-binding domain-like"/>
    <property type="match status" value="1"/>
</dbReference>
<dbReference type="SUPFAM" id="SSF110849">
    <property type="entry name" value="ParB/Sulfiredoxin"/>
    <property type="match status" value="1"/>
</dbReference>
<accession>A0A0K8NU88</accession>
<evidence type="ECO:0000313" key="5">
    <source>
        <dbReference type="EMBL" id="GAP33971.1"/>
    </source>
</evidence>
<dbReference type="PANTHER" id="PTHR33375">
    <property type="entry name" value="CHROMOSOME-PARTITIONING PROTEIN PARB-RELATED"/>
    <property type="match status" value="1"/>
</dbReference>
<dbReference type="InterPro" id="IPR036086">
    <property type="entry name" value="ParB/Sulfiredoxin_sf"/>
</dbReference>
<dbReference type="GO" id="GO:0007059">
    <property type="term" value="P:chromosome segregation"/>
    <property type="evidence" value="ECO:0007669"/>
    <property type="project" value="UniProtKB-KW"/>
</dbReference>
<comment type="caution">
    <text evidence="5">The sequence shown here is derived from an EMBL/GenBank/DDBJ whole genome shotgun (WGS) entry which is preliminary data.</text>
</comment>
<feature type="domain" description="ParB-like N-terminal" evidence="4">
    <location>
        <begin position="11"/>
        <end position="107"/>
    </location>
</feature>
<dbReference type="Pfam" id="PF02195">
    <property type="entry name" value="ParB_N"/>
    <property type="match status" value="1"/>
</dbReference>
<dbReference type="EMBL" id="BBYR01000005">
    <property type="protein sequence ID" value="GAP33971.1"/>
    <property type="molecule type" value="Genomic_DNA"/>
</dbReference>
<keyword evidence="6" id="KW-1185">Reference proteome</keyword>
<dbReference type="InterPro" id="IPR050336">
    <property type="entry name" value="Chromosome_partition/occlusion"/>
</dbReference>
<dbReference type="NCBIfam" id="TIGR00180">
    <property type="entry name" value="parB_part"/>
    <property type="match status" value="1"/>
</dbReference>
<feature type="region of interest" description="Disordered" evidence="3">
    <location>
        <begin position="575"/>
        <end position="607"/>
    </location>
</feature>
<dbReference type="InterPro" id="IPR037972">
    <property type="entry name" value="RepB_N"/>
</dbReference>
<sequence>MNDATTLDRPVQPTLQVRQIVPGQNYREHYDAKALADLREQVKAAGGIKSPIMVRPHPSRDGVWEIVYGHRRWMVAGEQYGDTYDMPVTIEDLSDAEARALGIIENKGRDNPSAIEEAKGAADLLRFNAGDKEKTANQLGWKPRELDNRLLLLNCAPEVQKAVIERHPHISIGHAELLAGLPQDRQVKVLAGILQHKVPVEVLKKQLGQYAKRLSEAIFDTAQCLGCPHNSAQQAALFDASIGEGYCQHPTHYDELTMAALQARAEPLRERFQVIRFIKPEDGFVPLAVAADGPLGVGAEQMEACKGCANFGCSVSAIPGHYGEVAESLCFDAACNSTKVAARRKAERAASKPAAPARDAAGAGDSKAKGATPEGSVAESAKPRNTVPGKVVAHRIEFWRKTVANQLMVQGERNHRALTALVLARETRAIHSDRYADVAVKLAGIKKPNLGDAPLRKMLEQADAVDAGALEALVKAVTASAAYGIDTEGLEALLNYLEVDEARHFTLNEAYLALLTVSELESLAEEVGLKKAMGERYAKAKAGKRSEFIQALLAVEGFTYKGAVPKAMRYPRRKFKHAERAEPARESNAAADAPAERREEAEPAHAA</sequence>
<gene>
    <name evidence="5" type="ORF">ISF6_3397</name>
</gene>
<dbReference type="AlphaFoldDB" id="A0A0K8NU88"/>
<dbReference type="Gene3D" id="1.10.10.2830">
    <property type="match status" value="1"/>
</dbReference>
<feature type="compositionally biased region" description="Low complexity" evidence="3">
    <location>
        <begin position="351"/>
        <end position="371"/>
    </location>
</feature>
<dbReference type="Gene3D" id="3.90.1530.30">
    <property type="match status" value="1"/>
</dbReference>
<evidence type="ECO:0000256" key="3">
    <source>
        <dbReference type="SAM" id="MobiDB-lite"/>
    </source>
</evidence>
<dbReference type="RefSeq" id="WP_054018131.1">
    <property type="nucleotide sequence ID" value="NZ_JBFBPI010000005.1"/>
</dbReference>
<feature type="region of interest" description="Disordered" evidence="3">
    <location>
        <begin position="346"/>
        <end position="386"/>
    </location>
</feature>
<organism evidence="5 6">
    <name type="scientific">Piscinibacter sakaiensis</name>
    <name type="common">Ideonella sakaiensis</name>
    <dbReference type="NCBI Taxonomy" id="1547922"/>
    <lineage>
        <taxon>Bacteria</taxon>
        <taxon>Pseudomonadati</taxon>
        <taxon>Pseudomonadota</taxon>
        <taxon>Betaproteobacteria</taxon>
        <taxon>Burkholderiales</taxon>
        <taxon>Sphaerotilaceae</taxon>
        <taxon>Piscinibacter</taxon>
    </lineage>
</organism>
<dbReference type="InterPro" id="IPR041468">
    <property type="entry name" value="HTH_ParB/Spo0J"/>
</dbReference>
<evidence type="ECO:0000256" key="1">
    <source>
        <dbReference type="ARBA" id="ARBA00006295"/>
    </source>
</evidence>
<dbReference type="Pfam" id="PF17762">
    <property type="entry name" value="HTH_ParB"/>
    <property type="match status" value="1"/>
</dbReference>
<evidence type="ECO:0000259" key="4">
    <source>
        <dbReference type="SMART" id="SM00470"/>
    </source>
</evidence>
<dbReference type="Proteomes" id="UP000037660">
    <property type="component" value="Unassembled WGS sequence"/>
</dbReference>
<dbReference type="GO" id="GO:0005694">
    <property type="term" value="C:chromosome"/>
    <property type="evidence" value="ECO:0007669"/>
    <property type="project" value="TreeGrafter"/>
</dbReference>
<dbReference type="SMART" id="SM00470">
    <property type="entry name" value="ParB"/>
    <property type="match status" value="1"/>
</dbReference>
<feature type="compositionally biased region" description="Basic and acidic residues" evidence="3">
    <location>
        <begin position="594"/>
        <end position="607"/>
    </location>
</feature>
<proteinExistence type="inferred from homology"/>
<dbReference type="InterPro" id="IPR004437">
    <property type="entry name" value="ParB/RepB/Spo0J"/>
</dbReference>
<keyword evidence="2" id="KW-0159">Chromosome partition</keyword>
<reference evidence="6" key="1">
    <citation type="submission" date="2015-07" db="EMBL/GenBank/DDBJ databases">
        <title>Discovery of a poly(ethylene terephthalate assimilation.</title>
        <authorList>
            <person name="Yoshida S."/>
            <person name="Hiraga K."/>
            <person name="Takehana T."/>
            <person name="Taniguchi I."/>
            <person name="Yamaji H."/>
            <person name="Maeda Y."/>
            <person name="Toyohara K."/>
            <person name="Miyamoto K."/>
            <person name="Kimura Y."/>
            <person name="Oda K."/>
        </authorList>
    </citation>
    <scope>NUCLEOTIDE SEQUENCE [LARGE SCALE GENOMIC DNA]</scope>
    <source>
        <strain evidence="6">NBRC 110686 / TISTR 2288 / 201-F6</strain>
    </source>
</reference>
<dbReference type="STRING" id="1547922.ISF6_3397"/>
<name>A0A0K8NU88_PISS1</name>
<dbReference type="InterPro" id="IPR022396">
    <property type="entry name" value="PRTRC_ParB"/>
</dbReference>
<dbReference type="InterPro" id="IPR003115">
    <property type="entry name" value="ParB_N"/>
</dbReference>
<evidence type="ECO:0000313" key="6">
    <source>
        <dbReference type="Proteomes" id="UP000037660"/>
    </source>
</evidence>
<dbReference type="GO" id="GO:0003677">
    <property type="term" value="F:DNA binding"/>
    <property type="evidence" value="ECO:0007669"/>
    <property type="project" value="InterPro"/>
</dbReference>
<dbReference type="NCBIfam" id="TIGR03734">
    <property type="entry name" value="PRTRC_parB"/>
    <property type="match status" value="1"/>
</dbReference>
<dbReference type="CDD" id="cd16405">
    <property type="entry name" value="RepB_like_N"/>
    <property type="match status" value="1"/>
</dbReference>
<dbReference type="PANTHER" id="PTHR33375:SF1">
    <property type="entry name" value="CHROMOSOME-PARTITIONING PROTEIN PARB-RELATED"/>
    <property type="match status" value="1"/>
</dbReference>